<dbReference type="RefSeq" id="WP_253054496.1">
    <property type="nucleotide sequence ID" value="NZ_CP159290.1"/>
</dbReference>
<dbReference type="PANTHER" id="PTHR43498">
    <property type="entry name" value="FERREDOXIN:COB-COM HETERODISULFIDE REDUCTASE SUBUNIT A"/>
    <property type="match status" value="1"/>
</dbReference>
<accession>A0AAU8G0H8</accession>
<dbReference type="GO" id="GO:0051539">
    <property type="term" value="F:4 iron, 4 sulfur cluster binding"/>
    <property type="evidence" value="ECO:0007669"/>
    <property type="project" value="UniProtKB-KW"/>
</dbReference>
<keyword evidence="5" id="KW-0411">Iron-sulfur</keyword>
<evidence type="ECO:0000256" key="1">
    <source>
        <dbReference type="ARBA" id="ARBA00022485"/>
    </source>
</evidence>
<organism evidence="6">
    <name type="scientific">Cellulosimicrobium sp. ES-005</name>
    <dbReference type="NCBI Taxonomy" id="3163031"/>
    <lineage>
        <taxon>Bacteria</taxon>
        <taxon>Bacillati</taxon>
        <taxon>Actinomycetota</taxon>
        <taxon>Actinomycetes</taxon>
        <taxon>Micrococcales</taxon>
        <taxon>Promicromonosporaceae</taxon>
        <taxon>Cellulosimicrobium</taxon>
    </lineage>
</organism>
<name>A0AAU8G0H8_9MICO</name>
<reference evidence="6" key="1">
    <citation type="submission" date="2024-06" db="EMBL/GenBank/DDBJ databases">
        <title>Complete genome sequence of the cellulolytic actinobacterium, Cellulosimicrobium ES-005.</title>
        <authorList>
            <person name="Matthews C.T."/>
            <person name="Underwood K.D."/>
            <person name="Ghanchi K.M."/>
            <person name="Fields S.D."/>
            <person name="Gardner S.G."/>
        </authorList>
    </citation>
    <scope>NUCLEOTIDE SEQUENCE</scope>
    <source>
        <strain evidence="6">ES-005</strain>
    </source>
</reference>
<dbReference type="EMBL" id="CP159290">
    <property type="protein sequence ID" value="XCH30171.1"/>
    <property type="molecule type" value="Genomic_DNA"/>
</dbReference>
<dbReference type="Gene3D" id="3.50.50.60">
    <property type="entry name" value="FAD/NAD(P)-binding domain"/>
    <property type="match status" value="1"/>
</dbReference>
<dbReference type="AlphaFoldDB" id="A0AAU8G0H8"/>
<dbReference type="SUPFAM" id="SSF51905">
    <property type="entry name" value="FAD/NAD(P)-binding domain"/>
    <property type="match status" value="1"/>
</dbReference>
<dbReference type="InterPro" id="IPR036188">
    <property type="entry name" value="FAD/NAD-bd_sf"/>
</dbReference>
<protein>
    <submittedName>
        <fullName evidence="6">FAD-dependent oxidoreductase</fullName>
    </submittedName>
</protein>
<evidence type="ECO:0000256" key="4">
    <source>
        <dbReference type="ARBA" id="ARBA00023004"/>
    </source>
</evidence>
<dbReference type="InterPro" id="IPR039650">
    <property type="entry name" value="HdrA-like"/>
</dbReference>
<evidence type="ECO:0000313" key="6">
    <source>
        <dbReference type="EMBL" id="XCH30171.1"/>
    </source>
</evidence>
<dbReference type="GO" id="GO:0046872">
    <property type="term" value="F:metal ion binding"/>
    <property type="evidence" value="ECO:0007669"/>
    <property type="project" value="UniProtKB-KW"/>
</dbReference>
<evidence type="ECO:0000256" key="5">
    <source>
        <dbReference type="ARBA" id="ARBA00023014"/>
    </source>
</evidence>
<evidence type="ECO:0000256" key="2">
    <source>
        <dbReference type="ARBA" id="ARBA00022723"/>
    </source>
</evidence>
<keyword evidence="2" id="KW-0479">Metal-binding</keyword>
<dbReference type="GO" id="GO:0016491">
    <property type="term" value="F:oxidoreductase activity"/>
    <property type="evidence" value="ECO:0007669"/>
    <property type="project" value="UniProtKB-KW"/>
</dbReference>
<sequence length="507" mass="54359">MSTTSTDFDVIVCGGGPSGFIAAIAAARTGAKTLLVERYGFLGGMATIGWLGPISPFYFKDERVIAGVPYDFVRHMVAAGGSTGHIRCTNPHGSGSYLCFYDREQYKWSAMTLFLEAGGTPLLHTWIADTIVEDGAVRGVVVENKGGRSEIRAKVVVDATGDGDVAARAGAAHTVGNGHGLSQPATLMFDMEGVDTLAVKRYMDEHPEDFEWASEFVAVSDYSPRLPQPKDHFVGQGFVEMVGKAMADEELYLGRDSILFLTTTHHGVLHFNSTRVAEVDATDAESLTRAEIDARRQVMSLSRFLVEKVPGFENAQLAGTGTALGIRESRHITGEYVLTGEDVVNGQKFDDVVSRGYFPIDIHNLKGKSGYTGGGTWQDLEDTYDVPQRALIPVELDGLVMAGRAISADQAAHGSFRTQGGVMAIGHAAGTLAALAAKSGTRPREVDHRDVQATLLDQGASLRRDPVAVERERRLAVDAVNAALAAGEVHDAYLAEAETFTGRAPRL</sequence>
<keyword evidence="1" id="KW-0004">4Fe-4S</keyword>
<evidence type="ECO:0000256" key="3">
    <source>
        <dbReference type="ARBA" id="ARBA00023002"/>
    </source>
</evidence>
<keyword evidence="3" id="KW-0560">Oxidoreductase</keyword>
<keyword evidence="4" id="KW-0408">Iron</keyword>
<dbReference type="Pfam" id="PF12831">
    <property type="entry name" value="FAD_oxidored"/>
    <property type="match status" value="1"/>
</dbReference>
<proteinExistence type="predicted"/>
<gene>
    <name evidence="6" type="ORF">ABRQ22_00295</name>
</gene>
<dbReference type="PANTHER" id="PTHR43498:SF1">
    <property type="entry name" value="COB--COM HETERODISULFIDE REDUCTASE IRON-SULFUR SUBUNIT A"/>
    <property type="match status" value="1"/>
</dbReference>